<sequence>MKFFEVFKAGTYPQGVFSPEEVDALAKNYDPQFCEAPVTLDHEQKGPAYGWVSELKAENGKLKASFKDLSPELKEFVRSGKYKKISVEIYRNLEGKQPYLKAVSFLGASIPQVKGMSPVEFKEAEADTFIFEAAGETELKPDVNENKTITNPVSTDNDETIKKLSEAKETISKMQEQIAEMNVSIAKLENNASAYQEAQAELLKLRNEITQNKFEQFLNQKVNDGHLTPGQKDLSLKILMSLENVKQFSEQDSQVDAFKDLLNSLPKQVEFQEIVKKDKVSVAADEAEKFANADEESLEIFKEAKALAEKEGIPFKDALLKIKL</sequence>
<dbReference type="InterPro" id="IPR012106">
    <property type="entry name" value="Phage_Mu_Gp1"/>
</dbReference>
<dbReference type="Pfam" id="PF10123">
    <property type="entry name" value="Mu-like_Pro"/>
    <property type="match status" value="1"/>
</dbReference>
<protein>
    <submittedName>
        <fullName evidence="2">Uncharacterized protein</fullName>
    </submittedName>
</protein>
<organism evidence="2">
    <name type="scientific">Siphoviridae sp. ctwQT14</name>
    <dbReference type="NCBI Taxonomy" id="2827971"/>
    <lineage>
        <taxon>Viruses</taxon>
        <taxon>Duplodnaviria</taxon>
        <taxon>Heunggongvirae</taxon>
        <taxon>Uroviricota</taxon>
        <taxon>Caudoviricetes</taxon>
    </lineage>
</organism>
<reference evidence="2" key="1">
    <citation type="journal article" date="2021" name="Proc. Natl. Acad. Sci. U.S.A.">
        <title>A Catalog of Tens of Thousands of Viruses from Human Metagenomes Reveals Hidden Associations with Chronic Diseases.</title>
        <authorList>
            <person name="Tisza M.J."/>
            <person name="Buck C.B."/>
        </authorList>
    </citation>
    <scope>NUCLEOTIDE SEQUENCE</scope>
    <source>
        <strain evidence="2">CtwQT14</strain>
    </source>
</reference>
<dbReference type="EMBL" id="BK032842">
    <property type="protein sequence ID" value="DAF63529.1"/>
    <property type="molecule type" value="Genomic_DNA"/>
</dbReference>
<name>A0A8S5TK24_9CAUD</name>
<proteinExistence type="predicted"/>
<keyword evidence="1" id="KW-0175">Coiled coil</keyword>
<evidence type="ECO:0000313" key="2">
    <source>
        <dbReference type="EMBL" id="DAF63529.1"/>
    </source>
</evidence>
<evidence type="ECO:0000256" key="1">
    <source>
        <dbReference type="SAM" id="Coils"/>
    </source>
</evidence>
<accession>A0A8S5TK24</accession>
<feature type="coiled-coil region" evidence="1">
    <location>
        <begin position="157"/>
        <end position="215"/>
    </location>
</feature>